<dbReference type="AlphaFoldDB" id="A0AAF0Y243"/>
<reference evidence="1" key="1">
    <citation type="submission" date="2023-10" db="EMBL/GenBank/DDBJ databases">
        <authorList>
            <person name="Noh H."/>
        </authorList>
    </citation>
    <scope>NUCLEOTIDE SEQUENCE</scope>
    <source>
        <strain evidence="1">DUCC4014</strain>
    </source>
</reference>
<sequence>MLWLGERISIAHACAHHPASGWTEDQRRRLYALNAAGLVSAGEVDMAEFVQLMLDTGVVELQDVYVRHNALREAVVARVEVLRRLLEESQL</sequence>
<keyword evidence="2" id="KW-1185">Reference proteome</keyword>
<dbReference type="GeneID" id="87803394"/>
<protein>
    <submittedName>
        <fullName evidence="1">Uncharacterized protein</fullName>
    </submittedName>
</protein>
<dbReference type="EMBL" id="CP086714">
    <property type="protein sequence ID" value="WOO76509.1"/>
    <property type="molecule type" value="Genomic_DNA"/>
</dbReference>
<evidence type="ECO:0000313" key="2">
    <source>
        <dbReference type="Proteomes" id="UP000827549"/>
    </source>
</evidence>
<name>A0AAF0Y243_9TREE</name>
<organism evidence="1 2">
    <name type="scientific">Vanrija pseudolonga</name>
    <dbReference type="NCBI Taxonomy" id="143232"/>
    <lineage>
        <taxon>Eukaryota</taxon>
        <taxon>Fungi</taxon>
        <taxon>Dikarya</taxon>
        <taxon>Basidiomycota</taxon>
        <taxon>Agaricomycotina</taxon>
        <taxon>Tremellomycetes</taxon>
        <taxon>Trichosporonales</taxon>
        <taxon>Trichosporonaceae</taxon>
        <taxon>Vanrija</taxon>
    </lineage>
</organism>
<dbReference type="RefSeq" id="XP_062622541.1">
    <property type="nucleotide sequence ID" value="XM_062766557.1"/>
</dbReference>
<evidence type="ECO:0000313" key="1">
    <source>
        <dbReference type="EMBL" id="WOO76509.1"/>
    </source>
</evidence>
<proteinExistence type="predicted"/>
<gene>
    <name evidence="1" type="ORF">LOC62_01G000134</name>
</gene>
<dbReference type="Proteomes" id="UP000827549">
    <property type="component" value="Chromosome 1"/>
</dbReference>
<accession>A0AAF0Y243</accession>